<proteinExistence type="predicted"/>
<reference evidence="2" key="1">
    <citation type="submission" date="2021-03" db="EMBL/GenBank/DDBJ databases">
        <title>Draft genome sequence of rust myrtle Austropuccinia psidii MF-1, a brazilian biotype.</title>
        <authorList>
            <person name="Quecine M.C."/>
            <person name="Pachon D.M.R."/>
            <person name="Bonatelli M.L."/>
            <person name="Correr F.H."/>
            <person name="Franceschini L.M."/>
            <person name="Leite T.F."/>
            <person name="Margarido G.R.A."/>
            <person name="Almeida C.A."/>
            <person name="Ferrarezi J.A."/>
            <person name="Labate C.A."/>
        </authorList>
    </citation>
    <scope>NUCLEOTIDE SEQUENCE</scope>
    <source>
        <strain evidence="2">MF-1</strain>
    </source>
</reference>
<evidence type="ECO:0000313" key="3">
    <source>
        <dbReference type="Proteomes" id="UP000765509"/>
    </source>
</evidence>
<evidence type="ECO:0000313" key="2">
    <source>
        <dbReference type="EMBL" id="MBW0487565.1"/>
    </source>
</evidence>
<protein>
    <submittedName>
        <fullName evidence="2">Uncharacterized protein</fullName>
    </submittedName>
</protein>
<gene>
    <name evidence="2" type="ORF">O181_027280</name>
</gene>
<feature type="compositionally biased region" description="Low complexity" evidence="1">
    <location>
        <begin position="42"/>
        <end position="55"/>
    </location>
</feature>
<organism evidence="2 3">
    <name type="scientific">Austropuccinia psidii MF-1</name>
    <dbReference type="NCBI Taxonomy" id="1389203"/>
    <lineage>
        <taxon>Eukaryota</taxon>
        <taxon>Fungi</taxon>
        <taxon>Dikarya</taxon>
        <taxon>Basidiomycota</taxon>
        <taxon>Pucciniomycotina</taxon>
        <taxon>Pucciniomycetes</taxon>
        <taxon>Pucciniales</taxon>
        <taxon>Sphaerophragmiaceae</taxon>
        <taxon>Austropuccinia</taxon>
    </lineage>
</organism>
<evidence type="ECO:0000256" key="1">
    <source>
        <dbReference type="SAM" id="MobiDB-lite"/>
    </source>
</evidence>
<keyword evidence="3" id="KW-1185">Reference proteome</keyword>
<dbReference type="AlphaFoldDB" id="A0A9Q3CR30"/>
<name>A0A9Q3CR30_9BASI</name>
<accession>A0A9Q3CR30</accession>
<dbReference type="Proteomes" id="UP000765509">
    <property type="component" value="Unassembled WGS sequence"/>
</dbReference>
<comment type="caution">
    <text evidence="2">The sequence shown here is derived from an EMBL/GenBank/DDBJ whole genome shotgun (WGS) entry which is preliminary data.</text>
</comment>
<dbReference type="OrthoDB" id="2152029at2759"/>
<dbReference type="EMBL" id="AVOT02009187">
    <property type="protein sequence ID" value="MBW0487565.1"/>
    <property type="molecule type" value="Genomic_DNA"/>
</dbReference>
<sequence>MQKEFIELLKKEGKRKESSFTAESIPIKETMTIPRIFRQKGSPSPFSRLVSSSTPFTEQRPNNLTKKVAIHSQPSSPLQQEILTNNKPIFNIRTKDYNLWFVGIEVDRFIGRVRNIPEIEGASGRDIARQISFWNKDQDISFHI</sequence>
<feature type="region of interest" description="Disordered" evidence="1">
    <location>
        <begin position="38"/>
        <end position="62"/>
    </location>
</feature>